<evidence type="ECO:0000313" key="6">
    <source>
        <dbReference type="Proteomes" id="UP000183180"/>
    </source>
</evidence>
<gene>
    <name evidence="4" type="ORF">RD149_06480</name>
    <name evidence="5" type="ORF">SAMN04488548_1343929</name>
</gene>
<dbReference type="AlphaFoldDB" id="A0A1H2KY08"/>
<keyword evidence="7" id="KW-1185">Reference proteome</keyword>
<comment type="similarity">
    <text evidence="1">Belongs to the non-flavoprotein flavin reductase family.</text>
</comment>
<dbReference type="RefSeq" id="WP_074852437.1">
    <property type="nucleotide sequence ID" value="NZ_FNLM01000034.1"/>
</dbReference>
<evidence type="ECO:0000259" key="3">
    <source>
        <dbReference type="SMART" id="SM00903"/>
    </source>
</evidence>
<dbReference type="EMBL" id="JAVLUS010000004">
    <property type="protein sequence ID" value="MDS1113410.1"/>
    <property type="molecule type" value="Genomic_DNA"/>
</dbReference>
<dbReference type="InterPro" id="IPR002563">
    <property type="entry name" value="Flavin_Rdtase-like_dom"/>
</dbReference>
<dbReference type="EMBL" id="FNLM01000034">
    <property type="protein sequence ID" value="SDU73268.1"/>
    <property type="molecule type" value="Genomic_DNA"/>
</dbReference>
<dbReference type="Proteomes" id="UP001265083">
    <property type="component" value="Unassembled WGS sequence"/>
</dbReference>
<dbReference type="EC" id="1.-.-.-" evidence="4"/>
<evidence type="ECO:0000313" key="5">
    <source>
        <dbReference type="EMBL" id="SDU73268.1"/>
    </source>
</evidence>
<dbReference type="InterPro" id="IPR012349">
    <property type="entry name" value="Split_barrel_FMN-bd"/>
</dbReference>
<dbReference type="PANTHER" id="PTHR30466:SF1">
    <property type="entry name" value="FMN REDUCTASE (NADH) RUTF"/>
    <property type="match status" value="1"/>
</dbReference>
<evidence type="ECO:0000256" key="1">
    <source>
        <dbReference type="ARBA" id="ARBA00008898"/>
    </source>
</evidence>
<accession>A0A1H2KY08</accession>
<organism evidence="5 6">
    <name type="scientific">Gordonia westfalica</name>
    <dbReference type="NCBI Taxonomy" id="158898"/>
    <lineage>
        <taxon>Bacteria</taxon>
        <taxon>Bacillati</taxon>
        <taxon>Actinomycetota</taxon>
        <taxon>Actinomycetes</taxon>
        <taxon>Mycobacteriales</taxon>
        <taxon>Gordoniaceae</taxon>
        <taxon>Gordonia</taxon>
    </lineage>
</organism>
<feature type="domain" description="Flavin reductase like" evidence="3">
    <location>
        <begin position="22"/>
        <end position="166"/>
    </location>
</feature>
<dbReference type="Proteomes" id="UP000183180">
    <property type="component" value="Unassembled WGS sequence"/>
</dbReference>
<dbReference type="STRING" id="158898.SAMN04488548_1343929"/>
<sequence>MTAVSDDRHSVGVSTQTFRTAMADLPAAVSIITTATPSGEPRGATVSAVTSLSKDPAMLLVCLDNASDTLAALEPDRDFLVHIVSDELQDTAMAFATKGSSKFDGVAWSSTSTRTPRIDGATTVFACTVHSLVPGGDHTIVVGDIHEIDHDATRPPVVYHRQKMHSTQH</sequence>
<evidence type="ECO:0000313" key="4">
    <source>
        <dbReference type="EMBL" id="MDS1113410.1"/>
    </source>
</evidence>
<name>A0A1H2KY08_9ACTN</name>
<dbReference type="SMART" id="SM00903">
    <property type="entry name" value="Flavin_Reduct"/>
    <property type="match status" value="1"/>
</dbReference>
<dbReference type="Gene3D" id="2.30.110.10">
    <property type="entry name" value="Electron Transport, Fmn-binding Protein, Chain A"/>
    <property type="match status" value="1"/>
</dbReference>
<reference evidence="5 6" key="1">
    <citation type="submission" date="2016-10" db="EMBL/GenBank/DDBJ databases">
        <authorList>
            <person name="de Groot N.N."/>
        </authorList>
    </citation>
    <scope>NUCLEOTIDE SEQUENCE [LARGE SCALE GENOMIC DNA]</scope>
    <source>
        <strain evidence="5 6">DSM 44215</strain>
    </source>
</reference>
<dbReference type="GO" id="GO:0010181">
    <property type="term" value="F:FMN binding"/>
    <property type="evidence" value="ECO:0007669"/>
    <property type="project" value="InterPro"/>
</dbReference>
<evidence type="ECO:0000313" key="7">
    <source>
        <dbReference type="Proteomes" id="UP001265083"/>
    </source>
</evidence>
<dbReference type="GO" id="GO:0042602">
    <property type="term" value="F:riboflavin reductase (NADPH) activity"/>
    <property type="evidence" value="ECO:0007669"/>
    <property type="project" value="TreeGrafter"/>
</dbReference>
<proteinExistence type="inferred from homology"/>
<reference evidence="4 7" key="2">
    <citation type="submission" date="2023-08" db="EMBL/GenBank/DDBJ databases">
        <title>Bioegradation of LLDPE and BLDPE plastic by marine bacteria from coast plastic debris.</title>
        <authorList>
            <person name="Rong Z."/>
        </authorList>
    </citation>
    <scope>NUCLEOTIDE SEQUENCE [LARGE SCALE GENOMIC DNA]</scope>
    <source>
        <strain evidence="4 7">Z-2</strain>
    </source>
</reference>
<dbReference type="InterPro" id="IPR050268">
    <property type="entry name" value="NADH-dep_flavin_reductase"/>
</dbReference>
<dbReference type="PANTHER" id="PTHR30466">
    <property type="entry name" value="FLAVIN REDUCTASE"/>
    <property type="match status" value="1"/>
</dbReference>
<dbReference type="OrthoDB" id="3503791at2"/>
<protein>
    <submittedName>
        <fullName evidence="4">Flavin reductase family protein</fullName>
        <ecNumber evidence="4">1.-.-.-</ecNumber>
    </submittedName>
    <submittedName>
        <fullName evidence="5">NADH-FMN oxidoreductase RutF, flavin reductase (DIM6/NTAB) family</fullName>
    </submittedName>
</protein>
<evidence type="ECO:0000256" key="2">
    <source>
        <dbReference type="ARBA" id="ARBA00023002"/>
    </source>
</evidence>
<dbReference type="Pfam" id="PF01613">
    <property type="entry name" value="Flavin_Reduct"/>
    <property type="match status" value="1"/>
</dbReference>
<dbReference type="SUPFAM" id="SSF50475">
    <property type="entry name" value="FMN-binding split barrel"/>
    <property type="match status" value="1"/>
</dbReference>
<keyword evidence="2 4" id="KW-0560">Oxidoreductase</keyword>